<name>A0A0A8Z984_ARUDO</name>
<dbReference type="AlphaFoldDB" id="A0A0A8Z984"/>
<reference evidence="1" key="1">
    <citation type="submission" date="2014-09" db="EMBL/GenBank/DDBJ databases">
        <authorList>
            <person name="Magalhaes I.L.F."/>
            <person name="Oliveira U."/>
            <person name="Santos F.R."/>
            <person name="Vidigal T.H.D.A."/>
            <person name="Brescovit A.D."/>
            <person name="Santos A.J."/>
        </authorList>
    </citation>
    <scope>NUCLEOTIDE SEQUENCE</scope>
    <source>
        <tissue evidence="1">Shoot tissue taken approximately 20 cm above the soil surface</tissue>
    </source>
</reference>
<organism evidence="1">
    <name type="scientific">Arundo donax</name>
    <name type="common">Giant reed</name>
    <name type="synonym">Donax arundinaceus</name>
    <dbReference type="NCBI Taxonomy" id="35708"/>
    <lineage>
        <taxon>Eukaryota</taxon>
        <taxon>Viridiplantae</taxon>
        <taxon>Streptophyta</taxon>
        <taxon>Embryophyta</taxon>
        <taxon>Tracheophyta</taxon>
        <taxon>Spermatophyta</taxon>
        <taxon>Magnoliopsida</taxon>
        <taxon>Liliopsida</taxon>
        <taxon>Poales</taxon>
        <taxon>Poaceae</taxon>
        <taxon>PACMAD clade</taxon>
        <taxon>Arundinoideae</taxon>
        <taxon>Arundineae</taxon>
        <taxon>Arundo</taxon>
    </lineage>
</organism>
<dbReference type="EMBL" id="GBRH01263662">
    <property type="protein sequence ID" value="JAD34233.1"/>
    <property type="molecule type" value="Transcribed_RNA"/>
</dbReference>
<proteinExistence type="predicted"/>
<reference evidence="1" key="2">
    <citation type="journal article" date="2015" name="Data Brief">
        <title>Shoot transcriptome of the giant reed, Arundo donax.</title>
        <authorList>
            <person name="Barrero R.A."/>
            <person name="Guerrero F.D."/>
            <person name="Moolhuijzen P."/>
            <person name="Goolsby J.A."/>
            <person name="Tidwell J."/>
            <person name="Bellgard S.E."/>
            <person name="Bellgard M.I."/>
        </authorList>
    </citation>
    <scope>NUCLEOTIDE SEQUENCE</scope>
    <source>
        <tissue evidence="1">Shoot tissue taken approximately 20 cm above the soil surface</tissue>
    </source>
</reference>
<protein>
    <submittedName>
        <fullName evidence="1">Uncharacterized protein</fullName>
    </submittedName>
</protein>
<accession>A0A0A8Z984</accession>
<sequence>MSKSSLEPPKSRYSTVKPGGGQFKLATCCVPREEGALEGSIQALRIRN</sequence>
<evidence type="ECO:0000313" key="1">
    <source>
        <dbReference type="EMBL" id="JAD34233.1"/>
    </source>
</evidence>